<evidence type="ECO:0000256" key="1">
    <source>
        <dbReference type="ARBA" id="ARBA00004496"/>
    </source>
</evidence>
<evidence type="ECO:0000256" key="11">
    <source>
        <dbReference type="ARBA" id="ARBA00074372"/>
    </source>
</evidence>
<accession>A0A1Y0HMT3</accession>
<proteinExistence type="inferred from homology"/>
<evidence type="ECO:0000313" key="16">
    <source>
        <dbReference type="EMBL" id="ARU49250.1"/>
    </source>
</evidence>
<dbReference type="Pfam" id="PF03588">
    <property type="entry name" value="Leu_Phe_trans"/>
    <property type="match status" value="1"/>
</dbReference>
<keyword evidence="2 15" id="KW-0963">Cytoplasm</keyword>
<evidence type="ECO:0000256" key="6">
    <source>
        <dbReference type="ARBA" id="ARBA00050652"/>
    </source>
</evidence>
<dbReference type="InterPro" id="IPR042221">
    <property type="entry name" value="Leu/Phe-tRNA_Trfase_N"/>
</dbReference>
<evidence type="ECO:0000256" key="5">
    <source>
        <dbReference type="ARBA" id="ARBA00050607"/>
    </source>
</evidence>
<dbReference type="KEGG" id="suls:Sdiek1_2091"/>
<comment type="catalytic activity">
    <reaction evidence="7 15">
        <text>N-terminal L-lysyl-[protein] + L-leucyl-tRNA(Leu) = N-terminal L-leucyl-L-lysyl-[protein] + tRNA(Leu) + H(+)</text>
        <dbReference type="Rhea" id="RHEA:12340"/>
        <dbReference type="Rhea" id="RHEA-COMP:9613"/>
        <dbReference type="Rhea" id="RHEA-COMP:9622"/>
        <dbReference type="Rhea" id="RHEA-COMP:12670"/>
        <dbReference type="Rhea" id="RHEA-COMP:12671"/>
        <dbReference type="ChEBI" id="CHEBI:15378"/>
        <dbReference type="ChEBI" id="CHEBI:65249"/>
        <dbReference type="ChEBI" id="CHEBI:78442"/>
        <dbReference type="ChEBI" id="CHEBI:78494"/>
        <dbReference type="ChEBI" id="CHEBI:133043"/>
        <dbReference type="EC" id="2.3.2.6"/>
    </reaction>
</comment>
<comment type="similarity">
    <text evidence="9 15">Belongs to the L/F-transferase family.</text>
</comment>
<comment type="catalytic activity">
    <reaction evidence="6 15">
        <text>N-terminal L-arginyl-[protein] + L-leucyl-tRNA(Leu) = N-terminal L-leucyl-L-arginyl-[protein] + tRNA(Leu) + H(+)</text>
        <dbReference type="Rhea" id="RHEA:50416"/>
        <dbReference type="Rhea" id="RHEA-COMP:9613"/>
        <dbReference type="Rhea" id="RHEA-COMP:9622"/>
        <dbReference type="Rhea" id="RHEA-COMP:12672"/>
        <dbReference type="Rhea" id="RHEA-COMP:12673"/>
        <dbReference type="ChEBI" id="CHEBI:15378"/>
        <dbReference type="ChEBI" id="CHEBI:64719"/>
        <dbReference type="ChEBI" id="CHEBI:78442"/>
        <dbReference type="ChEBI" id="CHEBI:78494"/>
        <dbReference type="ChEBI" id="CHEBI:133044"/>
        <dbReference type="EC" id="2.3.2.6"/>
    </reaction>
</comment>
<dbReference type="SUPFAM" id="SSF55729">
    <property type="entry name" value="Acyl-CoA N-acyltransferases (Nat)"/>
    <property type="match status" value="1"/>
</dbReference>
<dbReference type="Gene3D" id="3.40.630.70">
    <property type="entry name" value="Leucyl/phenylalanyl-tRNA-protein transferase, C-terminal domain"/>
    <property type="match status" value="1"/>
</dbReference>
<dbReference type="EC" id="2.3.2.6" evidence="10 15"/>
<dbReference type="FunFam" id="3.30.70.3550:FF:000001">
    <property type="entry name" value="Leucyl/phenylalanyl-tRNA--protein transferase"/>
    <property type="match status" value="1"/>
</dbReference>
<evidence type="ECO:0000256" key="12">
    <source>
        <dbReference type="ARBA" id="ARBA00077136"/>
    </source>
</evidence>
<dbReference type="EMBL" id="CP021416">
    <property type="protein sequence ID" value="ARU49250.1"/>
    <property type="molecule type" value="Genomic_DNA"/>
</dbReference>
<evidence type="ECO:0000256" key="14">
    <source>
        <dbReference type="ARBA" id="ARBA00083640"/>
    </source>
</evidence>
<dbReference type="PANTHER" id="PTHR30098:SF2">
    <property type="entry name" value="LEUCYL_PHENYLALANYL-TRNA--PROTEIN TRANSFERASE"/>
    <property type="match status" value="1"/>
</dbReference>
<evidence type="ECO:0000256" key="9">
    <source>
        <dbReference type="ARBA" id="ARBA00061535"/>
    </source>
</evidence>
<dbReference type="Gene3D" id="3.30.70.3550">
    <property type="entry name" value="Leucyl/phenylalanyl-tRNA-protein transferase, N-terminal domain"/>
    <property type="match status" value="1"/>
</dbReference>
<evidence type="ECO:0000256" key="15">
    <source>
        <dbReference type="HAMAP-Rule" id="MF_00688"/>
    </source>
</evidence>
<dbReference type="GO" id="GO:0030163">
    <property type="term" value="P:protein catabolic process"/>
    <property type="evidence" value="ECO:0007669"/>
    <property type="project" value="UniProtKB-UniRule"/>
</dbReference>
<dbReference type="Proteomes" id="UP000196005">
    <property type="component" value="Chromosome"/>
</dbReference>
<dbReference type="InterPro" id="IPR004616">
    <property type="entry name" value="Leu/Phe-tRNA_Trfase"/>
</dbReference>
<comment type="subcellular location">
    <subcellularLocation>
        <location evidence="1 15">Cytoplasm</location>
    </subcellularLocation>
</comment>
<keyword evidence="17" id="KW-1185">Reference proteome</keyword>
<evidence type="ECO:0000256" key="8">
    <source>
        <dbReference type="ARBA" id="ARBA00054043"/>
    </source>
</evidence>
<protein>
    <recommendedName>
        <fullName evidence="11 15">Leucyl/phenylalanyl-tRNA--protein transferase</fullName>
        <ecNumber evidence="10 15">2.3.2.6</ecNumber>
    </recommendedName>
    <alternativeName>
        <fullName evidence="12 15">L/F-transferase</fullName>
    </alternativeName>
    <alternativeName>
        <fullName evidence="13 15">Leucyltransferase</fullName>
    </alternativeName>
    <alternativeName>
        <fullName evidence="14 15">Phenyalanyltransferase</fullName>
    </alternativeName>
</protein>
<organism evidence="16 17">
    <name type="scientific">Sulfurospirillum diekertiae</name>
    <dbReference type="NCBI Taxonomy" id="1854492"/>
    <lineage>
        <taxon>Bacteria</taxon>
        <taxon>Pseudomonadati</taxon>
        <taxon>Campylobacterota</taxon>
        <taxon>Epsilonproteobacteria</taxon>
        <taxon>Campylobacterales</taxon>
        <taxon>Sulfurospirillaceae</taxon>
        <taxon>Sulfurospirillum</taxon>
    </lineage>
</organism>
<sequence>MATKRLIPQLHPNDYTFPDPLDATDEGLLAWGGDLKPERLLRAYVQGIFPWFNEGDPILWWSPDPRLVLFPSDIKISKSLVKSMKHFEIRYDTCFEQVMRLCLETRLAKGQKSWISEDLIAAFCTLHVKGFAHSVECFFEATLVGGLYGLYLGGVFCGESMFSTKRDASKAALVGLCEKVKSLGGDFIDCQLPTDHLQSLGALVIPREKFLAMLENALENCTTSPW</sequence>
<comment type="catalytic activity">
    <reaction evidence="5 15">
        <text>L-phenylalanyl-tRNA(Phe) + an N-terminal L-alpha-aminoacyl-[protein] = an N-terminal L-phenylalanyl-L-alpha-aminoacyl-[protein] + tRNA(Phe)</text>
        <dbReference type="Rhea" id="RHEA:43632"/>
        <dbReference type="Rhea" id="RHEA-COMP:9668"/>
        <dbReference type="Rhea" id="RHEA-COMP:9699"/>
        <dbReference type="Rhea" id="RHEA-COMP:10636"/>
        <dbReference type="Rhea" id="RHEA-COMP:10637"/>
        <dbReference type="ChEBI" id="CHEBI:78442"/>
        <dbReference type="ChEBI" id="CHEBI:78531"/>
        <dbReference type="ChEBI" id="CHEBI:78597"/>
        <dbReference type="ChEBI" id="CHEBI:83561"/>
        <dbReference type="EC" id="2.3.2.6"/>
    </reaction>
</comment>
<evidence type="ECO:0000256" key="2">
    <source>
        <dbReference type="ARBA" id="ARBA00022490"/>
    </source>
</evidence>
<evidence type="ECO:0000256" key="3">
    <source>
        <dbReference type="ARBA" id="ARBA00022679"/>
    </source>
</evidence>
<dbReference type="PANTHER" id="PTHR30098">
    <property type="entry name" value="LEUCYL/PHENYLALANYL-TRNA--PROTEIN TRANSFERASE"/>
    <property type="match status" value="1"/>
</dbReference>
<dbReference type="GO" id="GO:0005737">
    <property type="term" value="C:cytoplasm"/>
    <property type="evidence" value="ECO:0007669"/>
    <property type="project" value="UniProtKB-SubCell"/>
</dbReference>
<evidence type="ECO:0000256" key="7">
    <source>
        <dbReference type="ARBA" id="ARBA00051538"/>
    </source>
</evidence>
<name>A0A1Y0HMT3_9BACT</name>
<gene>
    <name evidence="15" type="primary">aat</name>
    <name evidence="16" type="ORF">Sdiek1_2091</name>
</gene>
<dbReference type="AlphaFoldDB" id="A0A1Y0HMT3"/>
<dbReference type="InterPro" id="IPR016181">
    <property type="entry name" value="Acyl_CoA_acyltransferase"/>
</dbReference>
<keyword evidence="3 15" id="KW-0808">Transferase</keyword>
<reference evidence="17" key="1">
    <citation type="submission" date="2017-05" db="EMBL/GenBank/DDBJ databases">
        <title>Dechlorination kinetics govern the competition between two new strains of the genus Sulfurospirillum.</title>
        <authorList>
            <person name="Buttet G.F."/>
            <person name="Murray A.M."/>
            <person name="Goris T."/>
            <person name="Burion M."/>
            <person name="Lin B."/>
            <person name="Rolle M."/>
            <person name="Maillard J."/>
        </authorList>
    </citation>
    <scope>NUCLEOTIDE SEQUENCE [LARGE SCALE GENOMIC DNA]</scope>
    <source>
        <strain evidence="17">SL2-1</strain>
    </source>
</reference>
<dbReference type="NCBIfam" id="TIGR00667">
    <property type="entry name" value="aat"/>
    <property type="match status" value="1"/>
</dbReference>
<comment type="function">
    <text evidence="8 15">Functions in the N-end rule pathway of protein degradation where it conjugates Leu, Phe and, less efficiently, Met from aminoacyl-tRNAs to the N-termini of proteins containing an N-terminal arginine or lysine.</text>
</comment>
<keyword evidence="4 15" id="KW-0012">Acyltransferase</keyword>
<dbReference type="GO" id="GO:0008914">
    <property type="term" value="F:leucyl-tRNA--protein transferase activity"/>
    <property type="evidence" value="ECO:0007669"/>
    <property type="project" value="UniProtKB-UniRule"/>
</dbReference>
<dbReference type="InterPro" id="IPR042203">
    <property type="entry name" value="Leu/Phe-tRNA_Trfase_C"/>
</dbReference>
<evidence type="ECO:0000313" key="17">
    <source>
        <dbReference type="Proteomes" id="UP000196005"/>
    </source>
</evidence>
<dbReference type="HAMAP" id="MF_00688">
    <property type="entry name" value="Leu_Phe_trans"/>
    <property type="match status" value="1"/>
</dbReference>
<evidence type="ECO:0000256" key="13">
    <source>
        <dbReference type="ARBA" id="ARBA00077165"/>
    </source>
</evidence>
<evidence type="ECO:0000256" key="4">
    <source>
        <dbReference type="ARBA" id="ARBA00023315"/>
    </source>
</evidence>
<evidence type="ECO:0000256" key="10">
    <source>
        <dbReference type="ARBA" id="ARBA00066767"/>
    </source>
</evidence>
<dbReference type="RefSeq" id="WP_087439034.1">
    <property type="nucleotide sequence ID" value="NZ_CP021416.1"/>
</dbReference>
<dbReference type="OrthoDB" id="9790282at2"/>